<protein>
    <recommendedName>
        <fullName evidence="3">Chitooligosaccharide deacetylase</fullName>
    </recommendedName>
    <alternativeName>
        <fullName evidence="4">Nodulation protein B</fullName>
    </alternativeName>
</protein>
<evidence type="ECO:0000313" key="8">
    <source>
        <dbReference type="Proteomes" id="UP000680714"/>
    </source>
</evidence>
<evidence type="ECO:0000259" key="6">
    <source>
        <dbReference type="PROSITE" id="PS51677"/>
    </source>
</evidence>
<dbReference type="PROSITE" id="PS51677">
    <property type="entry name" value="NODB"/>
    <property type="match status" value="1"/>
</dbReference>
<dbReference type="InterPro" id="IPR011330">
    <property type="entry name" value="Glyco_hydro/deAcase_b/a-brl"/>
</dbReference>
<evidence type="ECO:0000256" key="1">
    <source>
        <dbReference type="ARBA" id="ARBA00003236"/>
    </source>
</evidence>
<feature type="chain" id="PRO_5046032180" description="Chitooligosaccharide deacetylase" evidence="5">
    <location>
        <begin position="22"/>
        <end position="225"/>
    </location>
</feature>
<keyword evidence="8" id="KW-1185">Reference proteome</keyword>
<accession>A0ABS5IC76</accession>
<dbReference type="Proteomes" id="UP000680714">
    <property type="component" value="Unassembled WGS sequence"/>
</dbReference>
<dbReference type="InterPro" id="IPR050248">
    <property type="entry name" value="Polysacc_deacetylase_ArnD"/>
</dbReference>
<comment type="similarity">
    <text evidence="2">Belongs to the polysaccharide deacetylase family.</text>
</comment>
<dbReference type="EMBL" id="JAGTUF010000007">
    <property type="protein sequence ID" value="MBR9972024.1"/>
    <property type="molecule type" value="Genomic_DNA"/>
</dbReference>
<dbReference type="SUPFAM" id="SSF88713">
    <property type="entry name" value="Glycoside hydrolase/deacetylase"/>
    <property type="match status" value="1"/>
</dbReference>
<proteinExistence type="inferred from homology"/>
<gene>
    <name evidence="7" type="ORF">KEC16_09875</name>
</gene>
<evidence type="ECO:0000256" key="5">
    <source>
        <dbReference type="SAM" id="SignalP"/>
    </source>
</evidence>
<comment type="caution">
    <text evidence="7">The sequence shown here is derived from an EMBL/GenBank/DDBJ whole genome shotgun (WGS) entry which is preliminary data.</text>
</comment>
<evidence type="ECO:0000256" key="2">
    <source>
        <dbReference type="ARBA" id="ARBA00010973"/>
    </source>
</evidence>
<name>A0ABS5IC76_9PROT</name>
<dbReference type="PANTHER" id="PTHR10587">
    <property type="entry name" value="GLYCOSYL TRANSFERASE-RELATED"/>
    <property type="match status" value="1"/>
</dbReference>
<evidence type="ECO:0000256" key="4">
    <source>
        <dbReference type="ARBA" id="ARBA00032976"/>
    </source>
</evidence>
<evidence type="ECO:0000313" key="7">
    <source>
        <dbReference type="EMBL" id="MBR9972024.1"/>
    </source>
</evidence>
<feature type="domain" description="NodB homology" evidence="6">
    <location>
        <begin position="32"/>
        <end position="218"/>
    </location>
</feature>
<reference evidence="7 8" key="1">
    <citation type="submission" date="2021-04" db="EMBL/GenBank/DDBJ databases">
        <title>Magnetospirillum sulfuroxidans sp. nov., a facultative chemolithoautotrophic sulfur-oxidizing alphaproteobacterium isolated from freshwater sediment and proposals for Paramagetospirillum gen. nov., and Magnetospirillaceae fam. nov.</title>
        <authorList>
            <person name="Koziaeva V."/>
            <person name="Geelhoed J.S."/>
            <person name="Sorokin D.Y."/>
            <person name="Grouzdev D.S."/>
        </authorList>
    </citation>
    <scope>NUCLEOTIDE SEQUENCE [LARGE SCALE GENOMIC DNA]</scope>
    <source>
        <strain evidence="7 8">J10</strain>
    </source>
</reference>
<keyword evidence="5" id="KW-0732">Signal</keyword>
<dbReference type="InterPro" id="IPR002509">
    <property type="entry name" value="NODB_dom"/>
</dbReference>
<dbReference type="Pfam" id="PF01522">
    <property type="entry name" value="Polysacc_deac_1"/>
    <property type="match status" value="1"/>
</dbReference>
<dbReference type="RefSeq" id="WP_211548362.1">
    <property type="nucleotide sequence ID" value="NZ_JAGTUF010000007.1"/>
</dbReference>
<organism evidence="7 8">
    <name type="scientific">Magnetospirillum sulfuroxidans</name>
    <dbReference type="NCBI Taxonomy" id="611300"/>
    <lineage>
        <taxon>Bacteria</taxon>
        <taxon>Pseudomonadati</taxon>
        <taxon>Pseudomonadota</taxon>
        <taxon>Alphaproteobacteria</taxon>
        <taxon>Rhodospirillales</taxon>
        <taxon>Rhodospirillaceae</taxon>
        <taxon>Magnetospirillum</taxon>
    </lineage>
</organism>
<feature type="signal peptide" evidence="5">
    <location>
        <begin position="1"/>
        <end position="21"/>
    </location>
</feature>
<dbReference type="Gene3D" id="3.20.20.370">
    <property type="entry name" value="Glycoside hydrolase/deacetylase"/>
    <property type="match status" value="1"/>
</dbReference>
<sequence>MWLRLATAALGAALMVSSAQAEVIEHLPTKDMRVALTFDACEGRGKPAYFDQAILDYLAAEKLPFTVFATGLFANRNRVELAELAKSPLVEVENHSFDHPQHMERLPQDRVRAQIADTDAVIAGITGRQPLFFRFPAGNYDADTLATVEASGHKVVHWSFASGDPTPGLAPAHLKNWVLSKTRPGDILIFHVNGRAPATAKALPDIVSELRRRGVQFVRLDEVLK</sequence>
<dbReference type="PANTHER" id="PTHR10587:SF134">
    <property type="entry name" value="SECRETED PROTEIN"/>
    <property type="match status" value="1"/>
</dbReference>
<evidence type="ECO:0000256" key="3">
    <source>
        <dbReference type="ARBA" id="ARBA00020071"/>
    </source>
</evidence>
<comment type="function">
    <text evidence="1">Is involved in generating a small heat-stable compound (Nod), an acylated oligomer of N-acetylglucosamine, that stimulates mitosis in various plant protoplasts.</text>
</comment>